<proteinExistence type="predicted"/>
<sequence length="67" mass="7800">MEREEVFPFIFLLYAPRTHRRVSYLMRRSVPACRRLYRESSPPRAPICTLVTLSNPQTAADFSPDDA</sequence>
<reference evidence="1 2" key="2">
    <citation type="journal article" date="2023" name="Mol. Biol. Evol.">
        <title>Genomics of Secondarily Temperate Adaptation in the Only Non-Antarctic Icefish.</title>
        <authorList>
            <person name="Rivera-Colon A.G."/>
            <person name="Rayamajhi N."/>
            <person name="Minhas B.F."/>
            <person name="Madrigal G."/>
            <person name="Bilyk K.T."/>
            <person name="Yoon V."/>
            <person name="Hune M."/>
            <person name="Gregory S."/>
            <person name="Cheng C.H.C."/>
            <person name="Catchen J.M."/>
        </authorList>
    </citation>
    <scope>NUCLEOTIDE SEQUENCE [LARGE SCALE GENOMIC DNA]</scope>
    <source>
        <strain evidence="1">JMC-PN-2008</strain>
    </source>
</reference>
<comment type="caution">
    <text evidence="1">The sequence shown here is derived from an EMBL/GenBank/DDBJ whole genome shotgun (WGS) entry which is preliminary data.</text>
</comment>
<keyword evidence="2" id="KW-1185">Reference proteome</keyword>
<protein>
    <submittedName>
        <fullName evidence="1">Uncharacterized protein</fullName>
    </submittedName>
</protein>
<reference evidence="1 2" key="1">
    <citation type="journal article" date="2023" name="Genes (Basel)">
        <title>Chromosome-Level Genome Assembly and Circadian Gene Repertoire of the Patagonia Blennie Eleginops maclovinus-The Closest Ancestral Proxy of Antarctic Cryonotothenioids.</title>
        <authorList>
            <person name="Cheng C.C."/>
            <person name="Rivera-Colon A.G."/>
            <person name="Minhas B.F."/>
            <person name="Wilson L."/>
            <person name="Rayamajhi N."/>
            <person name="Vargas-Chacoff L."/>
            <person name="Catchen J.M."/>
        </authorList>
    </citation>
    <scope>NUCLEOTIDE SEQUENCE [LARGE SCALE GENOMIC DNA]</scope>
    <source>
        <strain evidence="1">JMC-PN-2008</strain>
    </source>
</reference>
<organism evidence="1 2">
    <name type="scientific">Eleginops maclovinus</name>
    <name type="common">Patagonian blennie</name>
    <name type="synonym">Eleginus maclovinus</name>
    <dbReference type="NCBI Taxonomy" id="56733"/>
    <lineage>
        <taxon>Eukaryota</taxon>
        <taxon>Metazoa</taxon>
        <taxon>Chordata</taxon>
        <taxon>Craniata</taxon>
        <taxon>Vertebrata</taxon>
        <taxon>Euteleostomi</taxon>
        <taxon>Actinopterygii</taxon>
        <taxon>Neopterygii</taxon>
        <taxon>Teleostei</taxon>
        <taxon>Neoteleostei</taxon>
        <taxon>Acanthomorphata</taxon>
        <taxon>Eupercaria</taxon>
        <taxon>Perciformes</taxon>
        <taxon>Notothenioidei</taxon>
        <taxon>Eleginopidae</taxon>
        <taxon>Eleginops</taxon>
    </lineage>
</organism>
<accession>A0AAN8AEB2</accession>
<dbReference type="Proteomes" id="UP001346869">
    <property type="component" value="Unassembled WGS sequence"/>
</dbReference>
<gene>
    <name evidence="1" type="ORF">PBY51_008286</name>
</gene>
<dbReference type="EMBL" id="JAUZQC010000017">
    <property type="protein sequence ID" value="KAK5856708.1"/>
    <property type="molecule type" value="Genomic_DNA"/>
</dbReference>
<dbReference type="AlphaFoldDB" id="A0AAN8AEB2"/>
<evidence type="ECO:0000313" key="1">
    <source>
        <dbReference type="EMBL" id="KAK5856708.1"/>
    </source>
</evidence>
<name>A0AAN8AEB2_ELEMC</name>
<evidence type="ECO:0000313" key="2">
    <source>
        <dbReference type="Proteomes" id="UP001346869"/>
    </source>
</evidence>